<gene>
    <name evidence="2" type="ORF">CPB84DRAFT_1683324</name>
</gene>
<organism evidence="2 3">
    <name type="scientific">Gymnopilus junonius</name>
    <name type="common">Spectacular rustgill mushroom</name>
    <name type="synonym">Gymnopilus spectabilis subsp. junonius</name>
    <dbReference type="NCBI Taxonomy" id="109634"/>
    <lineage>
        <taxon>Eukaryota</taxon>
        <taxon>Fungi</taxon>
        <taxon>Dikarya</taxon>
        <taxon>Basidiomycota</taxon>
        <taxon>Agaricomycotina</taxon>
        <taxon>Agaricomycetes</taxon>
        <taxon>Agaricomycetidae</taxon>
        <taxon>Agaricales</taxon>
        <taxon>Agaricineae</taxon>
        <taxon>Hymenogastraceae</taxon>
        <taxon>Gymnopilus</taxon>
    </lineage>
</organism>
<evidence type="ECO:0000256" key="1">
    <source>
        <dbReference type="SAM" id="MobiDB-lite"/>
    </source>
</evidence>
<accession>A0A9P5NIZ1</accession>
<dbReference type="NCBIfam" id="TIGR01571">
    <property type="entry name" value="A_thal_Cys_rich"/>
    <property type="match status" value="1"/>
</dbReference>
<evidence type="ECO:0000313" key="2">
    <source>
        <dbReference type="EMBL" id="KAF8891467.1"/>
    </source>
</evidence>
<dbReference type="Proteomes" id="UP000724874">
    <property type="component" value="Unassembled WGS sequence"/>
</dbReference>
<evidence type="ECO:0000313" key="3">
    <source>
        <dbReference type="Proteomes" id="UP000724874"/>
    </source>
</evidence>
<feature type="compositionally biased region" description="Basic residues" evidence="1">
    <location>
        <begin position="1"/>
        <end position="11"/>
    </location>
</feature>
<name>A0A9P5NIZ1_GYMJU</name>
<dbReference type="AlphaFoldDB" id="A0A9P5NIZ1"/>
<dbReference type="EMBL" id="JADNYJ010000072">
    <property type="protein sequence ID" value="KAF8891467.1"/>
    <property type="molecule type" value="Genomic_DNA"/>
</dbReference>
<sequence>MKTTTRKKTAKNPKGLPFDSEGRREWSTDLCAFCDDNLGTCCNALWCPCMVYAGNKARVEYLDEKDGVLPDEERGTCSGDCWIHGLLTVFTGCVGGWVLQIPTRTSIRHRYAIAGDGLDDCCAVMCCCAPCALAQERREIELEEGWRKRRRGR</sequence>
<dbReference type="Pfam" id="PF04749">
    <property type="entry name" value="PLAC8"/>
    <property type="match status" value="1"/>
</dbReference>
<comment type="caution">
    <text evidence="2">The sequence shown here is derived from an EMBL/GenBank/DDBJ whole genome shotgun (WGS) entry which is preliminary data.</text>
</comment>
<dbReference type="PANTHER" id="PTHR15907">
    <property type="entry name" value="DUF614 FAMILY PROTEIN-RELATED"/>
    <property type="match status" value="1"/>
</dbReference>
<feature type="region of interest" description="Disordered" evidence="1">
    <location>
        <begin position="1"/>
        <end position="20"/>
    </location>
</feature>
<keyword evidence="3" id="KW-1185">Reference proteome</keyword>
<protein>
    <submittedName>
        <fullName evidence="2">PLAC8 family-domain-containing protein</fullName>
    </submittedName>
</protein>
<proteinExistence type="predicted"/>
<dbReference type="OrthoDB" id="1045822at2759"/>
<dbReference type="InterPro" id="IPR006461">
    <property type="entry name" value="PLAC_motif_containing"/>
</dbReference>
<reference evidence="2" key="1">
    <citation type="submission" date="2020-11" db="EMBL/GenBank/DDBJ databases">
        <authorList>
            <consortium name="DOE Joint Genome Institute"/>
            <person name="Ahrendt S."/>
            <person name="Riley R."/>
            <person name="Andreopoulos W."/>
            <person name="LaButti K."/>
            <person name="Pangilinan J."/>
            <person name="Ruiz-duenas F.J."/>
            <person name="Barrasa J.M."/>
            <person name="Sanchez-Garcia M."/>
            <person name="Camarero S."/>
            <person name="Miyauchi S."/>
            <person name="Serrano A."/>
            <person name="Linde D."/>
            <person name="Babiker R."/>
            <person name="Drula E."/>
            <person name="Ayuso-Fernandez I."/>
            <person name="Pacheco R."/>
            <person name="Padilla G."/>
            <person name="Ferreira P."/>
            <person name="Barriuso J."/>
            <person name="Kellner H."/>
            <person name="Castanera R."/>
            <person name="Alfaro M."/>
            <person name="Ramirez L."/>
            <person name="Pisabarro A.G."/>
            <person name="Kuo A."/>
            <person name="Tritt A."/>
            <person name="Lipzen A."/>
            <person name="He G."/>
            <person name="Yan M."/>
            <person name="Ng V."/>
            <person name="Cullen D."/>
            <person name="Martin F."/>
            <person name="Rosso M.-N."/>
            <person name="Henrissat B."/>
            <person name="Hibbett D."/>
            <person name="Martinez A.T."/>
            <person name="Grigoriev I.V."/>
        </authorList>
    </citation>
    <scope>NUCLEOTIDE SEQUENCE</scope>
    <source>
        <strain evidence="2">AH 44721</strain>
    </source>
</reference>